<dbReference type="Gene3D" id="2.20.25.80">
    <property type="entry name" value="WRKY domain"/>
    <property type="match status" value="1"/>
</dbReference>
<dbReference type="Proteomes" id="UP000015453">
    <property type="component" value="Unassembled WGS sequence"/>
</dbReference>
<dbReference type="Pfam" id="PF03106">
    <property type="entry name" value="WRKY"/>
    <property type="match status" value="1"/>
</dbReference>
<dbReference type="SUPFAM" id="SSF118290">
    <property type="entry name" value="WRKY DNA-binding domain"/>
    <property type="match status" value="1"/>
</dbReference>
<dbReference type="GO" id="GO:0003700">
    <property type="term" value="F:DNA-binding transcription factor activity"/>
    <property type="evidence" value="ECO:0007669"/>
    <property type="project" value="InterPro"/>
</dbReference>
<name>S8E871_9LAMI</name>
<comment type="subcellular location">
    <subcellularLocation>
        <location evidence="1">Nucleus</location>
    </subcellularLocation>
</comment>
<feature type="domain" description="WRKY" evidence="6">
    <location>
        <begin position="16"/>
        <end position="81"/>
    </location>
</feature>
<dbReference type="PANTHER" id="PTHR31221:SF350">
    <property type="entry name" value="WRKY TRANSCRIPTION FACTOR 48-RELATED"/>
    <property type="match status" value="1"/>
</dbReference>
<dbReference type="SMART" id="SM00774">
    <property type="entry name" value="WRKY"/>
    <property type="match status" value="1"/>
</dbReference>
<dbReference type="InterPro" id="IPR003657">
    <property type="entry name" value="WRKY_dom"/>
</dbReference>
<dbReference type="EMBL" id="AUSU01002509">
    <property type="protein sequence ID" value="EPS68652.1"/>
    <property type="molecule type" value="Genomic_DNA"/>
</dbReference>
<dbReference type="OrthoDB" id="693960at2759"/>
<sequence>KKNGEMEPRFSFMTKSEIDQLDDGYRWRKYGQKGVKNSPFPRSYYRCTSTPCGVKKRVERSPEDRSIVITTYEGTHTHPRPLPRGTFRMLT</sequence>
<evidence type="ECO:0000259" key="6">
    <source>
        <dbReference type="PROSITE" id="PS50811"/>
    </source>
</evidence>
<comment type="caution">
    <text evidence="7">The sequence shown here is derived from an EMBL/GenBank/DDBJ whole genome shotgun (WGS) entry which is preliminary data.</text>
</comment>
<feature type="non-terminal residue" evidence="7">
    <location>
        <position position="1"/>
    </location>
</feature>
<feature type="non-terminal residue" evidence="7">
    <location>
        <position position="91"/>
    </location>
</feature>
<dbReference type="FunFam" id="2.20.25.80:FF:000003">
    <property type="entry name" value="WRKY transcription factor 57"/>
    <property type="match status" value="1"/>
</dbReference>
<keyword evidence="4" id="KW-0804">Transcription</keyword>
<evidence type="ECO:0000313" key="8">
    <source>
        <dbReference type="Proteomes" id="UP000015453"/>
    </source>
</evidence>
<evidence type="ECO:0000256" key="3">
    <source>
        <dbReference type="ARBA" id="ARBA00023125"/>
    </source>
</evidence>
<dbReference type="GO" id="GO:0043565">
    <property type="term" value="F:sequence-specific DNA binding"/>
    <property type="evidence" value="ECO:0007669"/>
    <property type="project" value="InterPro"/>
</dbReference>
<dbReference type="AlphaFoldDB" id="S8E871"/>
<dbReference type="GO" id="GO:0005634">
    <property type="term" value="C:nucleus"/>
    <property type="evidence" value="ECO:0007669"/>
    <property type="project" value="UniProtKB-SubCell"/>
</dbReference>
<reference evidence="7 8" key="1">
    <citation type="journal article" date="2013" name="BMC Genomics">
        <title>The miniature genome of a carnivorous plant Genlisea aurea contains a low number of genes and short non-coding sequences.</title>
        <authorList>
            <person name="Leushkin E.V."/>
            <person name="Sutormin R.A."/>
            <person name="Nabieva E.R."/>
            <person name="Penin A.A."/>
            <person name="Kondrashov A.S."/>
            <person name="Logacheva M.D."/>
        </authorList>
    </citation>
    <scope>NUCLEOTIDE SEQUENCE [LARGE SCALE GENOMIC DNA]</scope>
</reference>
<evidence type="ECO:0000256" key="1">
    <source>
        <dbReference type="ARBA" id="ARBA00004123"/>
    </source>
</evidence>
<dbReference type="PANTHER" id="PTHR31221">
    <property type="entry name" value="WRKY TRANSCRIPTION FACTOR PROTEIN 1-RELATED"/>
    <property type="match status" value="1"/>
</dbReference>
<evidence type="ECO:0000256" key="2">
    <source>
        <dbReference type="ARBA" id="ARBA00023015"/>
    </source>
</evidence>
<evidence type="ECO:0000313" key="7">
    <source>
        <dbReference type="EMBL" id="EPS68652.1"/>
    </source>
</evidence>
<keyword evidence="2" id="KW-0805">Transcription regulation</keyword>
<keyword evidence="8" id="KW-1185">Reference proteome</keyword>
<organism evidence="7 8">
    <name type="scientific">Genlisea aurea</name>
    <dbReference type="NCBI Taxonomy" id="192259"/>
    <lineage>
        <taxon>Eukaryota</taxon>
        <taxon>Viridiplantae</taxon>
        <taxon>Streptophyta</taxon>
        <taxon>Embryophyta</taxon>
        <taxon>Tracheophyta</taxon>
        <taxon>Spermatophyta</taxon>
        <taxon>Magnoliopsida</taxon>
        <taxon>eudicotyledons</taxon>
        <taxon>Gunneridae</taxon>
        <taxon>Pentapetalae</taxon>
        <taxon>asterids</taxon>
        <taxon>lamiids</taxon>
        <taxon>Lamiales</taxon>
        <taxon>Lentibulariaceae</taxon>
        <taxon>Genlisea</taxon>
    </lineage>
</organism>
<evidence type="ECO:0000256" key="5">
    <source>
        <dbReference type="ARBA" id="ARBA00023242"/>
    </source>
</evidence>
<keyword evidence="5" id="KW-0539">Nucleus</keyword>
<accession>S8E871</accession>
<gene>
    <name evidence="7" type="ORF">M569_06118</name>
</gene>
<protein>
    <recommendedName>
        <fullName evidence="6">WRKY domain-containing protein</fullName>
    </recommendedName>
</protein>
<evidence type="ECO:0000256" key="4">
    <source>
        <dbReference type="ARBA" id="ARBA00023163"/>
    </source>
</evidence>
<keyword evidence="3" id="KW-0238">DNA-binding</keyword>
<proteinExistence type="predicted"/>
<dbReference type="PROSITE" id="PS50811">
    <property type="entry name" value="WRKY"/>
    <property type="match status" value="1"/>
</dbReference>
<dbReference type="InterPro" id="IPR044810">
    <property type="entry name" value="WRKY_plant"/>
</dbReference>
<dbReference type="InterPro" id="IPR036576">
    <property type="entry name" value="WRKY_dom_sf"/>
</dbReference>